<sequence length="125" mass="14504">MASSRISDCPASPNCVSSGSSDQDHYVDPFPVGVAAEEAWTILKRALESEPRVRVVEEDRERWYLRAEATSRLFRFVDDVEFQLVPEQRLMHVRSASRVGYWDLGVNRRRIERLREVLKREGLGR</sequence>
<dbReference type="Proteomes" id="UP000266313">
    <property type="component" value="Chromosome"/>
</dbReference>
<gene>
    <name evidence="2" type="ORF">sS8_3352</name>
</gene>
<dbReference type="InterPro" id="IPR010865">
    <property type="entry name" value="DUF1499"/>
</dbReference>
<keyword evidence="3" id="KW-1185">Reference proteome</keyword>
<evidence type="ECO:0000313" key="3">
    <source>
        <dbReference type="Proteomes" id="UP000266313"/>
    </source>
</evidence>
<dbReference type="RefSeq" id="WP_197716544.1">
    <property type="nucleotide sequence ID" value="NZ_AP017928.1"/>
</dbReference>
<proteinExistence type="predicted"/>
<organism evidence="2 3">
    <name type="scientific">Methylocaldum marinum</name>
    <dbReference type="NCBI Taxonomy" id="1432792"/>
    <lineage>
        <taxon>Bacteria</taxon>
        <taxon>Pseudomonadati</taxon>
        <taxon>Pseudomonadota</taxon>
        <taxon>Gammaproteobacteria</taxon>
        <taxon>Methylococcales</taxon>
        <taxon>Methylococcaceae</taxon>
        <taxon>Methylocaldum</taxon>
    </lineage>
</organism>
<dbReference type="KEGG" id="mmai:sS8_3352"/>
<dbReference type="PANTHER" id="PTHR34801">
    <property type="entry name" value="EXPRESSED PROTEIN"/>
    <property type="match status" value="1"/>
</dbReference>
<evidence type="ECO:0008006" key="4">
    <source>
        <dbReference type="Google" id="ProtNLM"/>
    </source>
</evidence>
<accession>A0A250KUG4</accession>
<reference evidence="2 3" key="1">
    <citation type="submission" date="2016-12" db="EMBL/GenBank/DDBJ databases">
        <title>Genome sequencing of Methylocaldum marinum.</title>
        <authorList>
            <person name="Takeuchi M."/>
            <person name="Kamagata Y."/>
            <person name="Hiraoka S."/>
            <person name="Oshima K."/>
            <person name="Hattori M."/>
            <person name="Iwasaki W."/>
        </authorList>
    </citation>
    <scope>NUCLEOTIDE SEQUENCE [LARGE SCALE GENOMIC DNA]</scope>
    <source>
        <strain evidence="2 3">S8</strain>
    </source>
</reference>
<feature type="region of interest" description="Disordered" evidence="1">
    <location>
        <begin position="1"/>
        <end position="23"/>
    </location>
</feature>
<dbReference type="PIRSF" id="PIRSF026426">
    <property type="entry name" value="DUF1499"/>
    <property type="match status" value="1"/>
</dbReference>
<dbReference type="AlphaFoldDB" id="A0A250KUG4"/>
<name>A0A250KUG4_9GAMM</name>
<dbReference type="EMBL" id="AP017928">
    <property type="protein sequence ID" value="BBA35290.1"/>
    <property type="molecule type" value="Genomic_DNA"/>
</dbReference>
<dbReference type="PANTHER" id="PTHR34801:SF6">
    <property type="entry name" value="SLL1620 PROTEIN"/>
    <property type="match status" value="1"/>
</dbReference>
<protein>
    <recommendedName>
        <fullName evidence="4">DUF1499 domain-containing protein</fullName>
    </recommendedName>
</protein>
<dbReference type="Pfam" id="PF07386">
    <property type="entry name" value="DUF1499"/>
    <property type="match status" value="1"/>
</dbReference>
<evidence type="ECO:0000256" key="1">
    <source>
        <dbReference type="SAM" id="MobiDB-lite"/>
    </source>
</evidence>
<evidence type="ECO:0000313" key="2">
    <source>
        <dbReference type="EMBL" id="BBA35290.1"/>
    </source>
</evidence>